<name>A0ACB6S921_9PLEO</name>
<dbReference type="EMBL" id="MU006706">
    <property type="protein sequence ID" value="KAF2630786.1"/>
    <property type="molecule type" value="Genomic_DNA"/>
</dbReference>
<organism evidence="1 2">
    <name type="scientific">Macroventuria anomochaeta</name>
    <dbReference type="NCBI Taxonomy" id="301207"/>
    <lineage>
        <taxon>Eukaryota</taxon>
        <taxon>Fungi</taxon>
        <taxon>Dikarya</taxon>
        <taxon>Ascomycota</taxon>
        <taxon>Pezizomycotina</taxon>
        <taxon>Dothideomycetes</taxon>
        <taxon>Pleosporomycetidae</taxon>
        <taxon>Pleosporales</taxon>
        <taxon>Pleosporineae</taxon>
        <taxon>Didymellaceae</taxon>
        <taxon>Macroventuria</taxon>
    </lineage>
</organism>
<evidence type="ECO:0000313" key="2">
    <source>
        <dbReference type="Proteomes" id="UP000799754"/>
    </source>
</evidence>
<proteinExistence type="predicted"/>
<dbReference type="Proteomes" id="UP000799754">
    <property type="component" value="Unassembled WGS sequence"/>
</dbReference>
<keyword evidence="2" id="KW-1185">Reference proteome</keyword>
<reference evidence="1" key="1">
    <citation type="journal article" date="2020" name="Stud. Mycol.">
        <title>101 Dothideomycetes genomes: a test case for predicting lifestyles and emergence of pathogens.</title>
        <authorList>
            <person name="Haridas S."/>
            <person name="Albert R."/>
            <person name="Binder M."/>
            <person name="Bloem J."/>
            <person name="Labutti K."/>
            <person name="Salamov A."/>
            <person name="Andreopoulos B."/>
            <person name="Baker S."/>
            <person name="Barry K."/>
            <person name="Bills G."/>
            <person name="Bluhm B."/>
            <person name="Cannon C."/>
            <person name="Castanera R."/>
            <person name="Culley D."/>
            <person name="Daum C."/>
            <person name="Ezra D."/>
            <person name="Gonzalez J."/>
            <person name="Henrissat B."/>
            <person name="Kuo A."/>
            <person name="Liang C."/>
            <person name="Lipzen A."/>
            <person name="Lutzoni F."/>
            <person name="Magnuson J."/>
            <person name="Mondo S."/>
            <person name="Nolan M."/>
            <person name="Ohm R."/>
            <person name="Pangilinan J."/>
            <person name="Park H.-J."/>
            <person name="Ramirez L."/>
            <person name="Alfaro M."/>
            <person name="Sun H."/>
            <person name="Tritt A."/>
            <person name="Yoshinaga Y."/>
            <person name="Zwiers L.-H."/>
            <person name="Turgeon B."/>
            <person name="Goodwin S."/>
            <person name="Spatafora J."/>
            <person name="Crous P."/>
            <person name="Grigoriev I."/>
        </authorList>
    </citation>
    <scope>NUCLEOTIDE SEQUENCE</scope>
    <source>
        <strain evidence="1">CBS 525.71</strain>
    </source>
</reference>
<sequence length="76" mass="8214">MRAGKVRSRIGGGFVSILDSRTLTGGYNPADVLSLQQLNCDSLKPPAFNGHSTTLYKNTCKRPLPEGSLSDFPTLF</sequence>
<gene>
    <name evidence="1" type="ORF">BU25DRAFT_408064</name>
</gene>
<accession>A0ACB6S921</accession>
<comment type="caution">
    <text evidence="1">The sequence shown here is derived from an EMBL/GenBank/DDBJ whole genome shotgun (WGS) entry which is preliminary data.</text>
</comment>
<evidence type="ECO:0000313" key="1">
    <source>
        <dbReference type="EMBL" id="KAF2630786.1"/>
    </source>
</evidence>
<protein>
    <submittedName>
        <fullName evidence="1">Uncharacterized protein</fullName>
    </submittedName>
</protein>